<evidence type="ECO:0000256" key="7">
    <source>
        <dbReference type="ARBA" id="ARBA00023136"/>
    </source>
</evidence>
<feature type="transmembrane region" description="Helical" evidence="8">
    <location>
        <begin position="184"/>
        <end position="202"/>
    </location>
</feature>
<keyword evidence="6 8" id="KW-1133">Transmembrane helix</keyword>
<dbReference type="STRING" id="208445.SAMN04489727_8160"/>
<feature type="transmembrane region" description="Helical" evidence="8">
    <location>
        <begin position="30"/>
        <end position="53"/>
    </location>
</feature>
<dbReference type="InterPro" id="IPR022764">
    <property type="entry name" value="Peptidase_S54_rhomboid_dom"/>
</dbReference>
<dbReference type="GO" id="GO:0004252">
    <property type="term" value="F:serine-type endopeptidase activity"/>
    <property type="evidence" value="ECO:0007669"/>
    <property type="project" value="InterPro"/>
</dbReference>
<dbReference type="PANTHER" id="PTHR43066">
    <property type="entry name" value="RHOMBOID-RELATED PROTEIN"/>
    <property type="match status" value="1"/>
</dbReference>
<proteinExistence type="inferred from homology"/>
<evidence type="ECO:0000259" key="9">
    <source>
        <dbReference type="Pfam" id="PF01694"/>
    </source>
</evidence>
<evidence type="ECO:0000313" key="10">
    <source>
        <dbReference type="EMBL" id="SED51032.1"/>
    </source>
</evidence>
<dbReference type="EMBL" id="FNSO01000004">
    <property type="protein sequence ID" value="SED51032.1"/>
    <property type="molecule type" value="Genomic_DNA"/>
</dbReference>
<feature type="transmembrane region" description="Helical" evidence="8">
    <location>
        <begin position="73"/>
        <end position="96"/>
    </location>
</feature>
<accession>A0A1H5B925</accession>
<protein>
    <submittedName>
        <fullName evidence="10">Rhomboid family protein</fullName>
    </submittedName>
</protein>
<keyword evidence="3" id="KW-0645">Protease</keyword>
<keyword evidence="4 8" id="KW-0812">Transmembrane</keyword>
<comment type="similarity">
    <text evidence="2">Belongs to the peptidase S54 family.</text>
</comment>
<feature type="transmembrane region" description="Helical" evidence="8">
    <location>
        <begin position="132"/>
        <end position="149"/>
    </location>
</feature>
<feature type="transmembrane region" description="Helical" evidence="8">
    <location>
        <begin position="156"/>
        <end position="178"/>
    </location>
</feature>
<sequence length="217" mass="22287">MAGRSLEDVSTVNPAPETDVAKRVLPPKPVAAAIVALSFTLLLYLVELVDVILPGDLDQGGIHSRALSGLDGVLFAPVLHAGWSHLFANTVPVLVFSFLAMAAGIGRFALVTAIIWVVSGLGVWLIGPADGVTVGASGLAFGWLAYLLVRGLFNRAAGQIVVAVVLLGVWSGMLAGLLPGNPGVSWQGHLFGALAGVLAAWLTTRRSGKAAPGNLEA</sequence>
<comment type="subcellular location">
    <subcellularLocation>
        <location evidence="1">Membrane</location>
        <topology evidence="1">Multi-pass membrane protein</topology>
    </subcellularLocation>
</comment>
<dbReference type="Gene3D" id="1.20.1540.10">
    <property type="entry name" value="Rhomboid-like"/>
    <property type="match status" value="1"/>
</dbReference>
<dbReference type="PANTHER" id="PTHR43066:SF1">
    <property type="entry name" value="RHOMBOID PROTEIN 2"/>
    <property type="match status" value="1"/>
</dbReference>
<feature type="transmembrane region" description="Helical" evidence="8">
    <location>
        <begin position="108"/>
        <end position="126"/>
    </location>
</feature>
<evidence type="ECO:0000313" key="11">
    <source>
        <dbReference type="Proteomes" id="UP000199622"/>
    </source>
</evidence>
<dbReference type="GO" id="GO:0016020">
    <property type="term" value="C:membrane"/>
    <property type="evidence" value="ECO:0007669"/>
    <property type="project" value="UniProtKB-SubCell"/>
</dbReference>
<evidence type="ECO:0000256" key="8">
    <source>
        <dbReference type="SAM" id="Phobius"/>
    </source>
</evidence>
<dbReference type="InterPro" id="IPR035952">
    <property type="entry name" value="Rhomboid-like_sf"/>
</dbReference>
<keyword evidence="5" id="KW-0378">Hydrolase</keyword>
<keyword evidence="7 8" id="KW-0472">Membrane</keyword>
<keyword evidence="11" id="KW-1185">Reference proteome</keyword>
<reference evidence="11" key="1">
    <citation type="submission" date="2016-10" db="EMBL/GenBank/DDBJ databases">
        <authorList>
            <person name="Varghese N."/>
            <person name="Submissions S."/>
        </authorList>
    </citation>
    <scope>NUCLEOTIDE SEQUENCE [LARGE SCALE GENOMIC DNA]</scope>
    <source>
        <strain evidence="11">DSM 44544</strain>
    </source>
</reference>
<gene>
    <name evidence="10" type="ORF">SAMN04489727_8160</name>
</gene>
<evidence type="ECO:0000256" key="1">
    <source>
        <dbReference type="ARBA" id="ARBA00004141"/>
    </source>
</evidence>
<evidence type="ECO:0000256" key="3">
    <source>
        <dbReference type="ARBA" id="ARBA00022670"/>
    </source>
</evidence>
<name>A0A1H5B925_9PSEU</name>
<evidence type="ECO:0000256" key="2">
    <source>
        <dbReference type="ARBA" id="ARBA00009045"/>
    </source>
</evidence>
<dbReference type="Proteomes" id="UP000199622">
    <property type="component" value="Unassembled WGS sequence"/>
</dbReference>
<evidence type="ECO:0000256" key="4">
    <source>
        <dbReference type="ARBA" id="ARBA00022692"/>
    </source>
</evidence>
<evidence type="ECO:0000256" key="5">
    <source>
        <dbReference type="ARBA" id="ARBA00022801"/>
    </source>
</evidence>
<dbReference type="AlphaFoldDB" id="A0A1H5B925"/>
<dbReference type="GO" id="GO:0006508">
    <property type="term" value="P:proteolysis"/>
    <property type="evidence" value="ECO:0007669"/>
    <property type="project" value="UniProtKB-KW"/>
</dbReference>
<organism evidence="10 11">
    <name type="scientific">Amycolatopsis tolypomycina</name>
    <dbReference type="NCBI Taxonomy" id="208445"/>
    <lineage>
        <taxon>Bacteria</taxon>
        <taxon>Bacillati</taxon>
        <taxon>Actinomycetota</taxon>
        <taxon>Actinomycetes</taxon>
        <taxon>Pseudonocardiales</taxon>
        <taxon>Pseudonocardiaceae</taxon>
        <taxon>Amycolatopsis</taxon>
    </lineage>
</organism>
<feature type="domain" description="Peptidase S54 rhomboid" evidence="9">
    <location>
        <begin position="73"/>
        <end position="205"/>
    </location>
</feature>
<dbReference type="Pfam" id="PF01694">
    <property type="entry name" value="Rhomboid"/>
    <property type="match status" value="1"/>
</dbReference>
<dbReference type="SUPFAM" id="SSF144091">
    <property type="entry name" value="Rhomboid-like"/>
    <property type="match status" value="1"/>
</dbReference>
<evidence type="ECO:0000256" key="6">
    <source>
        <dbReference type="ARBA" id="ARBA00022989"/>
    </source>
</evidence>